<dbReference type="InterPro" id="IPR041698">
    <property type="entry name" value="Methyltransf_25"/>
</dbReference>
<dbReference type="EMBL" id="LN733769">
    <property type="protein sequence ID" value="CEP18251.1"/>
    <property type="molecule type" value="Genomic_DNA"/>
</dbReference>
<accession>A0A0B7NI36</accession>
<name>A0A0B7NI36_9FUNG</name>
<dbReference type="OrthoDB" id="2013972at2759"/>
<evidence type="ECO:0000313" key="3">
    <source>
        <dbReference type="EMBL" id="CEP18251.1"/>
    </source>
</evidence>
<dbReference type="PANTHER" id="PTHR43591">
    <property type="entry name" value="METHYLTRANSFERASE"/>
    <property type="match status" value="1"/>
</dbReference>
<dbReference type="SUPFAM" id="SSF53335">
    <property type="entry name" value="S-adenosyl-L-methionine-dependent methyltransferases"/>
    <property type="match status" value="1"/>
</dbReference>
<dbReference type="Gene3D" id="3.40.50.150">
    <property type="entry name" value="Vaccinia Virus protein VP39"/>
    <property type="match status" value="1"/>
</dbReference>
<sequence>MGASTSREGSTRRKYRRKLASLKSQKSREIMTIDNNKPTESTKPISAPASFRVHQSTPVNLVKHQVVLSDHVSPMSSLSAVISIPMRRSSWRKSVNTFTTRTTNDNGSITSSSFFDDDINDDADFEVISSPRTSVGSEENNFSKADEGSSKKKIRPKNTATPLNSFKSSYKKEGNDIVFESKYNTSASPTACTSPQEEIPKGPPRPFWSYNNGDEREYERQLRQHYVLKHVLDGNIHVPIPTDKSLTILDSACGAGFWTSDMAQAYPNAKVIGLDAFPADDKRMKGYSNATISAPNIVYKYGDLTTQLTLPDDYVDVLYQRDTTSIIPHERWPFLLEELMRVTKPGGYVEFVEYDFDIRDPGPVLALVNEWYKIASTSVGVDPKEARQLESKLISAGFQHVEKKVVSIPIGEWPNEKDQREKGFLYKQVIKTLFKSMKPWWITELGVTEQEYDKVVIAAMDEFDEQQCYIDWMIYTAKKPLEITANHTAATATTTAISN</sequence>
<dbReference type="InterPro" id="IPR029063">
    <property type="entry name" value="SAM-dependent_MTases_sf"/>
</dbReference>
<dbReference type="AlphaFoldDB" id="A0A0B7NI36"/>
<evidence type="ECO:0000256" key="1">
    <source>
        <dbReference type="SAM" id="MobiDB-lite"/>
    </source>
</evidence>
<feature type="compositionally biased region" description="Polar residues" evidence="1">
    <location>
        <begin position="130"/>
        <end position="143"/>
    </location>
</feature>
<gene>
    <name evidence="3" type="primary">PARPA_12553.1 scaffold 45109</name>
</gene>
<evidence type="ECO:0000259" key="2">
    <source>
        <dbReference type="Pfam" id="PF13649"/>
    </source>
</evidence>
<feature type="region of interest" description="Disordered" evidence="1">
    <location>
        <begin position="130"/>
        <end position="167"/>
    </location>
</feature>
<feature type="compositionally biased region" description="Polar residues" evidence="1">
    <location>
        <begin position="186"/>
        <end position="196"/>
    </location>
</feature>
<feature type="region of interest" description="Disordered" evidence="1">
    <location>
        <begin position="186"/>
        <end position="207"/>
    </location>
</feature>
<proteinExistence type="predicted"/>
<keyword evidence="4" id="KW-1185">Reference proteome</keyword>
<feature type="domain" description="Methyltransferase" evidence="2">
    <location>
        <begin position="248"/>
        <end position="347"/>
    </location>
</feature>
<dbReference type="Pfam" id="PF13649">
    <property type="entry name" value="Methyltransf_25"/>
    <property type="match status" value="1"/>
</dbReference>
<dbReference type="CDD" id="cd02440">
    <property type="entry name" value="AdoMet_MTases"/>
    <property type="match status" value="1"/>
</dbReference>
<dbReference type="Proteomes" id="UP000054107">
    <property type="component" value="Unassembled WGS sequence"/>
</dbReference>
<feature type="region of interest" description="Disordered" evidence="1">
    <location>
        <begin position="1"/>
        <end position="27"/>
    </location>
</feature>
<feature type="compositionally biased region" description="Polar residues" evidence="1">
    <location>
        <begin position="158"/>
        <end position="167"/>
    </location>
</feature>
<evidence type="ECO:0000313" key="4">
    <source>
        <dbReference type="Proteomes" id="UP000054107"/>
    </source>
</evidence>
<dbReference type="STRING" id="35722.A0A0B7NI36"/>
<protein>
    <recommendedName>
        <fullName evidence="2">Methyltransferase domain-containing protein</fullName>
    </recommendedName>
</protein>
<reference evidence="3 4" key="1">
    <citation type="submission" date="2014-09" db="EMBL/GenBank/DDBJ databases">
        <authorList>
            <person name="Ellenberger Sabrina"/>
        </authorList>
    </citation>
    <scope>NUCLEOTIDE SEQUENCE [LARGE SCALE GENOMIC DNA]</scope>
    <source>
        <strain evidence="3 4">CBS 412.66</strain>
    </source>
</reference>
<dbReference type="PANTHER" id="PTHR43591:SF24">
    <property type="entry name" value="2-METHOXY-6-POLYPRENYL-1,4-BENZOQUINOL METHYLASE, MITOCHONDRIAL"/>
    <property type="match status" value="1"/>
</dbReference>
<organism evidence="3 4">
    <name type="scientific">Parasitella parasitica</name>
    <dbReference type="NCBI Taxonomy" id="35722"/>
    <lineage>
        <taxon>Eukaryota</taxon>
        <taxon>Fungi</taxon>
        <taxon>Fungi incertae sedis</taxon>
        <taxon>Mucoromycota</taxon>
        <taxon>Mucoromycotina</taxon>
        <taxon>Mucoromycetes</taxon>
        <taxon>Mucorales</taxon>
        <taxon>Mucorineae</taxon>
        <taxon>Mucoraceae</taxon>
        <taxon>Parasitella</taxon>
    </lineage>
</organism>
<dbReference type="GO" id="GO:0008168">
    <property type="term" value="F:methyltransferase activity"/>
    <property type="evidence" value="ECO:0007669"/>
    <property type="project" value="TreeGrafter"/>
</dbReference>